<gene>
    <name evidence="1" type="ORF">L227DRAFT_581080</name>
</gene>
<keyword evidence="2" id="KW-1185">Reference proteome</keyword>
<sequence>PARAICLPAHQLASRLRGDECVGLQDHKEPGLCAYTCATVRLRPYHALVPCPLP</sequence>
<dbReference type="AlphaFoldDB" id="A0A5C2RQI5"/>
<protein>
    <submittedName>
        <fullName evidence="1">Uncharacterized protein</fullName>
    </submittedName>
</protein>
<accession>A0A5C2RQI5</accession>
<feature type="non-terminal residue" evidence="1">
    <location>
        <position position="54"/>
    </location>
</feature>
<name>A0A5C2RQI5_9APHY</name>
<evidence type="ECO:0000313" key="1">
    <source>
        <dbReference type="EMBL" id="RPD53823.1"/>
    </source>
</evidence>
<dbReference type="EMBL" id="ML122315">
    <property type="protein sequence ID" value="RPD53823.1"/>
    <property type="molecule type" value="Genomic_DNA"/>
</dbReference>
<evidence type="ECO:0000313" key="2">
    <source>
        <dbReference type="Proteomes" id="UP000313359"/>
    </source>
</evidence>
<dbReference type="Proteomes" id="UP000313359">
    <property type="component" value="Unassembled WGS sequence"/>
</dbReference>
<reference evidence="1" key="1">
    <citation type="journal article" date="2018" name="Genome Biol. Evol.">
        <title>Genomics and development of Lentinus tigrinus, a white-rot wood-decaying mushroom with dimorphic fruiting bodies.</title>
        <authorList>
            <person name="Wu B."/>
            <person name="Xu Z."/>
            <person name="Knudson A."/>
            <person name="Carlson A."/>
            <person name="Chen N."/>
            <person name="Kovaka S."/>
            <person name="LaButti K."/>
            <person name="Lipzen A."/>
            <person name="Pennachio C."/>
            <person name="Riley R."/>
            <person name="Schakwitz W."/>
            <person name="Umezawa K."/>
            <person name="Ohm R.A."/>
            <person name="Grigoriev I.V."/>
            <person name="Nagy L.G."/>
            <person name="Gibbons J."/>
            <person name="Hibbett D."/>
        </authorList>
    </citation>
    <scope>NUCLEOTIDE SEQUENCE [LARGE SCALE GENOMIC DNA]</scope>
    <source>
        <strain evidence="1">ALCF2SS1-6</strain>
    </source>
</reference>
<proteinExistence type="predicted"/>
<organism evidence="1 2">
    <name type="scientific">Lentinus tigrinus ALCF2SS1-6</name>
    <dbReference type="NCBI Taxonomy" id="1328759"/>
    <lineage>
        <taxon>Eukaryota</taxon>
        <taxon>Fungi</taxon>
        <taxon>Dikarya</taxon>
        <taxon>Basidiomycota</taxon>
        <taxon>Agaricomycotina</taxon>
        <taxon>Agaricomycetes</taxon>
        <taxon>Polyporales</taxon>
        <taxon>Polyporaceae</taxon>
        <taxon>Lentinus</taxon>
    </lineage>
</organism>
<feature type="non-terminal residue" evidence="1">
    <location>
        <position position="1"/>
    </location>
</feature>